<dbReference type="InterPro" id="IPR036179">
    <property type="entry name" value="Ig-like_dom_sf"/>
</dbReference>
<evidence type="ECO:0000256" key="6">
    <source>
        <dbReference type="SAM" id="MobiDB-lite"/>
    </source>
</evidence>
<dbReference type="Gene3D" id="3.80.10.10">
    <property type="entry name" value="Ribonuclease Inhibitor"/>
    <property type="match status" value="2"/>
</dbReference>
<keyword evidence="7" id="KW-0812">Transmembrane</keyword>
<sequence length="532" mass="60405">MFHNINVKVYETILELVLIFLGCSRLVSSACPGICFCPPLSDNVFCSRKNLPFIPSGVSPDTVQLNMNENNFLTPSLFRSNFSSYTKLEHLYISSCGIERIEVDTFADLTKLQWLDLSKNRLKVIEDYSFRGLTLEHLFLNDNPGMRISKNAFVGLRTMGLYLHNCAISQLSLEVIRPMNRTLKYLWLDGNKFESFQIDWLYVFRTLSHTRLAGNPLHCNCEVGWLFEFYKNNLKMFTGVDPPSCRTPSRLRAKNFNELSAEDFRCQLPVFKKVDAIFEEQVGKLNCVATGDPVPTIQWLKPGNEVETFKPKAKSDSNDNYGILYLSDPQATEDLVYKCVASNPAGNVTFSLNVVWPPKYSRDQFIINTPKPTPPPTLPPTKVILIPDPETLEKDKSKEKEKLDKISKSNNNEKSDILEKSEKPILPGTETPKKTENSNDDTFVINASKSGMSMKRETTIEGGFSLTDIIGAVVGTFLLTLLACIAIFHIVNRRYNHNLMYKSQNGLQEKQTNNHIIVDARTEHMKMLQNNI</sequence>
<dbReference type="PROSITE" id="PS51450">
    <property type="entry name" value="LRR"/>
    <property type="match status" value="1"/>
</dbReference>
<keyword evidence="1" id="KW-0433">Leucine-rich repeat</keyword>
<dbReference type="InterPro" id="IPR003591">
    <property type="entry name" value="Leu-rich_rpt_typical-subtyp"/>
</dbReference>
<evidence type="ECO:0000256" key="8">
    <source>
        <dbReference type="SAM" id="SignalP"/>
    </source>
</evidence>
<dbReference type="InterPro" id="IPR007110">
    <property type="entry name" value="Ig-like_dom"/>
</dbReference>
<dbReference type="InterPro" id="IPR032675">
    <property type="entry name" value="LRR_dom_sf"/>
</dbReference>
<evidence type="ECO:0000256" key="5">
    <source>
        <dbReference type="ARBA" id="ARBA00023180"/>
    </source>
</evidence>
<dbReference type="PANTHER" id="PTHR45842">
    <property type="entry name" value="SYNAPTIC ADHESION-LIKE MOLECULE SALM"/>
    <property type="match status" value="1"/>
</dbReference>
<dbReference type="SMART" id="SM00013">
    <property type="entry name" value="LRRNT"/>
    <property type="match status" value="1"/>
</dbReference>
<dbReference type="PANTHER" id="PTHR45842:SF12">
    <property type="entry name" value="KEKKON 5, ISOFORM A"/>
    <property type="match status" value="1"/>
</dbReference>
<dbReference type="SMART" id="SM00369">
    <property type="entry name" value="LRR_TYP"/>
    <property type="match status" value="2"/>
</dbReference>
<keyword evidence="11" id="KW-1185">Reference proteome</keyword>
<name>A0A8B6BR15_MYTGA</name>
<dbReference type="InterPro" id="IPR001611">
    <property type="entry name" value="Leu-rich_rpt"/>
</dbReference>
<feature type="signal peptide" evidence="8">
    <location>
        <begin position="1"/>
        <end position="29"/>
    </location>
</feature>
<dbReference type="InterPro" id="IPR003598">
    <property type="entry name" value="Ig_sub2"/>
</dbReference>
<evidence type="ECO:0000256" key="3">
    <source>
        <dbReference type="ARBA" id="ARBA00022737"/>
    </source>
</evidence>
<dbReference type="InterPro" id="IPR000483">
    <property type="entry name" value="Cys-rich_flank_reg_C"/>
</dbReference>
<evidence type="ECO:0000256" key="2">
    <source>
        <dbReference type="ARBA" id="ARBA00022729"/>
    </source>
</evidence>
<dbReference type="EMBL" id="UYJE01000577">
    <property type="protein sequence ID" value="VDH94343.1"/>
    <property type="molecule type" value="Genomic_DNA"/>
</dbReference>
<dbReference type="PROSITE" id="PS50835">
    <property type="entry name" value="IG_LIKE"/>
    <property type="match status" value="1"/>
</dbReference>
<evidence type="ECO:0000256" key="4">
    <source>
        <dbReference type="ARBA" id="ARBA00023157"/>
    </source>
</evidence>
<dbReference type="Pfam" id="PF13855">
    <property type="entry name" value="LRR_8"/>
    <property type="match status" value="1"/>
</dbReference>
<feature type="compositionally biased region" description="Basic and acidic residues" evidence="6">
    <location>
        <begin position="391"/>
        <end position="423"/>
    </location>
</feature>
<comment type="caution">
    <text evidence="10">The sequence shown here is derived from an EMBL/GenBank/DDBJ whole genome shotgun (WGS) entry which is preliminary data.</text>
</comment>
<dbReference type="AlphaFoldDB" id="A0A8B6BR15"/>
<proteinExistence type="predicted"/>
<keyword evidence="5" id="KW-0325">Glycoprotein</keyword>
<dbReference type="InterPro" id="IPR000372">
    <property type="entry name" value="LRRNT"/>
</dbReference>
<evidence type="ECO:0000256" key="1">
    <source>
        <dbReference type="ARBA" id="ARBA00022614"/>
    </source>
</evidence>
<keyword evidence="4" id="KW-1015">Disulfide bond</keyword>
<feature type="region of interest" description="Disordered" evidence="6">
    <location>
        <begin position="366"/>
        <end position="441"/>
    </location>
</feature>
<dbReference type="InterPro" id="IPR050467">
    <property type="entry name" value="LRFN"/>
</dbReference>
<keyword evidence="3" id="KW-0677">Repeat</keyword>
<reference evidence="10" key="1">
    <citation type="submission" date="2018-11" db="EMBL/GenBank/DDBJ databases">
        <authorList>
            <person name="Alioto T."/>
            <person name="Alioto T."/>
        </authorList>
    </citation>
    <scope>NUCLEOTIDE SEQUENCE</scope>
</reference>
<organism evidence="10 11">
    <name type="scientific">Mytilus galloprovincialis</name>
    <name type="common">Mediterranean mussel</name>
    <dbReference type="NCBI Taxonomy" id="29158"/>
    <lineage>
        <taxon>Eukaryota</taxon>
        <taxon>Metazoa</taxon>
        <taxon>Spiralia</taxon>
        <taxon>Lophotrochozoa</taxon>
        <taxon>Mollusca</taxon>
        <taxon>Bivalvia</taxon>
        <taxon>Autobranchia</taxon>
        <taxon>Pteriomorphia</taxon>
        <taxon>Mytilida</taxon>
        <taxon>Mytiloidea</taxon>
        <taxon>Mytilidae</taxon>
        <taxon>Mytilinae</taxon>
        <taxon>Mytilus</taxon>
    </lineage>
</organism>
<dbReference type="SMART" id="SM00082">
    <property type="entry name" value="LRRCT"/>
    <property type="match status" value="1"/>
</dbReference>
<dbReference type="Gene3D" id="2.60.40.10">
    <property type="entry name" value="Immunoglobulins"/>
    <property type="match status" value="1"/>
</dbReference>
<feature type="domain" description="Ig-like" evidence="9">
    <location>
        <begin position="269"/>
        <end position="351"/>
    </location>
</feature>
<dbReference type="SMART" id="SM00408">
    <property type="entry name" value="IGc2"/>
    <property type="match status" value="1"/>
</dbReference>
<gene>
    <name evidence="10" type="ORF">MGAL_10B062398</name>
</gene>
<evidence type="ECO:0000256" key="7">
    <source>
        <dbReference type="SAM" id="Phobius"/>
    </source>
</evidence>
<dbReference type="SUPFAM" id="SSF48726">
    <property type="entry name" value="Immunoglobulin"/>
    <property type="match status" value="1"/>
</dbReference>
<feature type="transmembrane region" description="Helical" evidence="7">
    <location>
        <begin position="469"/>
        <end position="491"/>
    </location>
</feature>
<keyword evidence="2 8" id="KW-0732">Signal</keyword>
<dbReference type="SUPFAM" id="SSF52058">
    <property type="entry name" value="L domain-like"/>
    <property type="match status" value="1"/>
</dbReference>
<accession>A0A8B6BR15</accession>
<evidence type="ECO:0000313" key="10">
    <source>
        <dbReference type="EMBL" id="VDH94343.1"/>
    </source>
</evidence>
<evidence type="ECO:0000259" key="9">
    <source>
        <dbReference type="PROSITE" id="PS50835"/>
    </source>
</evidence>
<dbReference type="Proteomes" id="UP000596742">
    <property type="component" value="Unassembled WGS sequence"/>
</dbReference>
<keyword evidence="7" id="KW-1133">Transmembrane helix</keyword>
<feature type="chain" id="PRO_5032613799" evidence="8">
    <location>
        <begin position="30"/>
        <end position="532"/>
    </location>
</feature>
<protein>
    <submittedName>
        <fullName evidence="10">Leucine-rich repeat and fibronectin type-III domain-containing protein 5</fullName>
    </submittedName>
</protein>
<dbReference type="InterPro" id="IPR013783">
    <property type="entry name" value="Ig-like_fold"/>
</dbReference>
<dbReference type="OrthoDB" id="1394818at2759"/>
<dbReference type="Pfam" id="PF13927">
    <property type="entry name" value="Ig_3"/>
    <property type="match status" value="1"/>
</dbReference>
<evidence type="ECO:0000313" key="11">
    <source>
        <dbReference type="Proteomes" id="UP000596742"/>
    </source>
</evidence>
<keyword evidence="7" id="KW-0472">Membrane</keyword>